<comment type="function">
    <text evidence="6">Part of the ABC transporter complex HmuTUV involved in hemin import. Responsible for energy coupling to the transport system.</text>
</comment>
<feature type="region of interest" description="Disordered" evidence="7">
    <location>
        <begin position="257"/>
        <end position="276"/>
    </location>
</feature>
<evidence type="ECO:0000256" key="4">
    <source>
        <dbReference type="ARBA" id="ARBA00022840"/>
    </source>
</evidence>
<feature type="domain" description="ABC transporter" evidence="8">
    <location>
        <begin position="3"/>
        <end position="235"/>
    </location>
</feature>
<dbReference type="EMBL" id="FXAF01000006">
    <property type="protein sequence ID" value="SMF47249.1"/>
    <property type="molecule type" value="Genomic_DNA"/>
</dbReference>
<evidence type="ECO:0000256" key="3">
    <source>
        <dbReference type="ARBA" id="ARBA00022741"/>
    </source>
</evidence>
<keyword evidence="3" id="KW-0547">Nucleotide-binding</keyword>
<dbReference type="SUPFAM" id="SSF52540">
    <property type="entry name" value="P-loop containing nucleoside triphosphate hydrolases"/>
    <property type="match status" value="1"/>
</dbReference>
<dbReference type="GO" id="GO:0005524">
    <property type="term" value="F:ATP binding"/>
    <property type="evidence" value="ECO:0007669"/>
    <property type="project" value="UniProtKB-KW"/>
</dbReference>
<dbReference type="RefSeq" id="WP_085422614.1">
    <property type="nucleotide sequence ID" value="NZ_FXAF01000006.1"/>
</dbReference>
<dbReference type="Gene3D" id="3.40.50.300">
    <property type="entry name" value="P-loop containing nucleotide triphosphate hydrolases"/>
    <property type="match status" value="1"/>
</dbReference>
<reference evidence="10" key="1">
    <citation type="submission" date="2017-04" db="EMBL/GenBank/DDBJ databases">
        <authorList>
            <person name="Varghese N."/>
            <person name="Submissions S."/>
        </authorList>
    </citation>
    <scope>NUCLEOTIDE SEQUENCE [LARGE SCALE GENOMIC DNA]</scope>
    <source>
        <strain evidence="10">B4P</strain>
    </source>
</reference>
<keyword evidence="2" id="KW-0813">Transport</keyword>
<evidence type="ECO:0000313" key="9">
    <source>
        <dbReference type="EMBL" id="SMF47249.1"/>
    </source>
</evidence>
<evidence type="ECO:0000256" key="5">
    <source>
        <dbReference type="ARBA" id="ARBA00022967"/>
    </source>
</evidence>
<name>A0A1X7F743_9HYPH</name>
<evidence type="ECO:0000259" key="8">
    <source>
        <dbReference type="PROSITE" id="PS50893"/>
    </source>
</evidence>
<protein>
    <submittedName>
        <fullName evidence="9">Iron complex transport system ATP-binding protein</fullName>
    </submittedName>
</protein>
<dbReference type="PANTHER" id="PTHR42794:SF1">
    <property type="entry name" value="HEMIN IMPORT ATP-BINDING PROTEIN HMUV"/>
    <property type="match status" value="1"/>
</dbReference>
<proteinExistence type="inferred from homology"/>
<accession>A0A1X7F743</accession>
<keyword evidence="10" id="KW-1185">Reference proteome</keyword>
<dbReference type="AlphaFoldDB" id="A0A1X7F743"/>
<dbReference type="GO" id="GO:0016887">
    <property type="term" value="F:ATP hydrolysis activity"/>
    <property type="evidence" value="ECO:0007669"/>
    <property type="project" value="InterPro"/>
</dbReference>
<evidence type="ECO:0000313" key="10">
    <source>
        <dbReference type="Proteomes" id="UP000192903"/>
    </source>
</evidence>
<dbReference type="PANTHER" id="PTHR42794">
    <property type="entry name" value="HEMIN IMPORT ATP-BINDING PROTEIN HMUV"/>
    <property type="match status" value="1"/>
</dbReference>
<dbReference type="Pfam" id="PF00005">
    <property type="entry name" value="ABC_tran"/>
    <property type="match status" value="1"/>
</dbReference>
<gene>
    <name evidence="9" type="ORF">SAMN02982989_2425</name>
</gene>
<evidence type="ECO:0000256" key="1">
    <source>
        <dbReference type="ARBA" id="ARBA00005417"/>
    </source>
</evidence>
<dbReference type="InterPro" id="IPR027417">
    <property type="entry name" value="P-loop_NTPase"/>
</dbReference>
<dbReference type="CDD" id="cd03214">
    <property type="entry name" value="ABC_Iron-Siderophores_B12_Hemin"/>
    <property type="match status" value="1"/>
</dbReference>
<dbReference type="Proteomes" id="UP000192903">
    <property type="component" value="Unassembled WGS sequence"/>
</dbReference>
<comment type="similarity">
    <text evidence="1">Belongs to the ABC transporter superfamily.</text>
</comment>
<dbReference type="FunFam" id="3.40.50.300:FF:000134">
    <property type="entry name" value="Iron-enterobactin ABC transporter ATP-binding protein"/>
    <property type="match status" value="1"/>
</dbReference>
<organism evidence="9 10">
    <name type="scientific">Xaviernesmea oryzae</name>
    <dbReference type="NCBI Taxonomy" id="464029"/>
    <lineage>
        <taxon>Bacteria</taxon>
        <taxon>Pseudomonadati</taxon>
        <taxon>Pseudomonadota</taxon>
        <taxon>Alphaproteobacteria</taxon>
        <taxon>Hyphomicrobiales</taxon>
        <taxon>Rhizobiaceae</taxon>
        <taxon>Rhizobium/Agrobacterium group</taxon>
        <taxon>Xaviernesmea</taxon>
    </lineage>
</organism>
<dbReference type="InterPro" id="IPR003439">
    <property type="entry name" value="ABC_transporter-like_ATP-bd"/>
</dbReference>
<dbReference type="STRING" id="464029.SAMN02982989_2425"/>
<keyword evidence="4 9" id="KW-0067">ATP-binding</keyword>
<keyword evidence="5" id="KW-1278">Translocase</keyword>
<sequence length="276" mass="29772">MTLSARNVSWTAGGAEILRDVSLDVRTGEFLGIIGPNGSGKTSLMALLAGIRKPKSGEVLLDGVPITALGRREVSRRLALVEQQAETGERITARQAVELGRTPYLGPLSPWSPEDDAIVEAALRNVDMTHLSGRLWHTLSGGERQRLHIGRALAQQPKILLLDEPTNHLDIGHQIGLLDLVRRQDLTVAAALHDLNHAAMFCDRLAVMQGGRLVALGAPREVLTTERIRDVFGVEAEIDHESDGGCFIRYRAAGQSRPASRRGNGARLETVAGGVS</sequence>
<evidence type="ECO:0000256" key="7">
    <source>
        <dbReference type="SAM" id="MobiDB-lite"/>
    </source>
</evidence>
<dbReference type="PROSITE" id="PS50893">
    <property type="entry name" value="ABC_TRANSPORTER_2"/>
    <property type="match status" value="1"/>
</dbReference>
<evidence type="ECO:0000256" key="2">
    <source>
        <dbReference type="ARBA" id="ARBA00022448"/>
    </source>
</evidence>
<dbReference type="OrthoDB" id="9810077at2"/>
<dbReference type="SMART" id="SM00382">
    <property type="entry name" value="AAA"/>
    <property type="match status" value="1"/>
</dbReference>
<evidence type="ECO:0000256" key="6">
    <source>
        <dbReference type="ARBA" id="ARBA00037066"/>
    </source>
</evidence>
<dbReference type="InterPro" id="IPR003593">
    <property type="entry name" value="AAA+_ATPase"/>
</dbReference>